<dbReference type="AlphaFoldDB" id="X1HCV9"/>
<gene>
    <name evidence="1" type="ORF">S03H2_11621</name>
</gene>
<organism evidence="1">
    <name type="scientific">marine sediment metagenome</name>
    <dbReference type="NCBI Taxonomy" id="412755"/>
    <lineage>
        <taxon>unclassified sequences</taxon>
        <taxon>metagenomes</taxon>
        <taxon>ecological metagenomes</taxon>
    </lineage>
</organism>
<comment type="caution">
    <text evidence="1">The sequence shown here is derived from an EMBL/GenBank/DDBJ whole genome shotgun (WGS) entry which is preliminary data.</text>
</comment>
<reference evidence="1" key="1">
    <citation type="journal article" date="2014" name="Front. Microbiol.">
        <title>High frequency of phylogenetically diverse reductive dehalogenase-homologous genes in deep subseafloor sedimentary metagenomes.</title>
        <authorList>
            <person name="Kawai M."/>
            <person name="Futagami T."/>
            <person name="Toyoda A."/>
            <person name="Takaki Y."/>
            <person name="Nishi S."/>
            <person name="Hori S."/>
            <person name="Arai W."/>
            <person name="Tsubouchi T."/>
            <person name="Morono Y."/>
            <person name="Uchiyama I."/>
            <person name="Ito T."/>
            <person name="Fujiyama A."/>
            <person name="Inagaki F."/>
            <person name="Takami H."/>
        </authorList>
    </citation>
    <scope>NUCLEOTIDE SEQUENCE</scope>
    <source>
        <strain evidence="1">Expedition CK06-06</strain>
    </source>
</reference>
<feature type="non-terminal residue" evidence="1">
    <location>
        <position position="41"/>
    </location>
</feature>
<dbReference type="EMBL" id="BARU01005921">
    <property type="protein sequence ID" value="GAH43153.1"/>
    <property type="molecule type" value="Genomic_DNA"/>
</dbReference>
<accession>X1HCV9</accession>
<name>X1HCV9_9ZZZZ</name>
<evidence type="ECO:0000313" key="1">
    <source>
        <dbReference type="EMBL" id="GAH43153.1"/>
    </source>
</evidence>
<sequence length="41" mass="4612">MIKRTFYALGISILVFVLSEAFNLTLIRDMYDTGQVVMAAV</sequence>
<protein>
    <submittedName>
        <fullName evidence="1">Uncharacterized protein</fullName>
    </submittedName>
</protein>
<proteinExistence type="predicted"/>